<dbReference type="EMBL" id="JAHXCT010000008">
    <property type="protein sequence ID" value="MBW4770111.1"/>
    <property type="molecule type" value="Genomic_DNA"/>
</dbReference>
<protein>
    <submittedName>
        <fullName evidence="1">DUF481 domain-containing protein</fullName>
    </submittedName>
</protein>
<dbReference type="Proteomes" id="UP000788426">
    <property type="component" value="Unassembled WGS sequence"/>
</dbReference>
<accession>A0ABS6YEU5</accession>
<proteinExistence type="predicted"/>
<reference evidence="1 2" key="1">
    <citation type="submission" date="2021-07" db="EMBL/GenBank/DDBJ databases">
        <title>Genomic diversity and antimicrobial resistance of Prevotella spp. isolated from chronic lung disease airways.</title>
        <authorList>
            <person name="Webb K.A."/>
            <person name="Olagoke O.S."/>
            <person name="Baird T."/>
            <person name="Neill J."/>
            <person name="Pham A."/>
            <person name="Wells T.J."/>
            <person name="Ramsay K.A."/>
            <person name="Bell S.C."/>
            <person name="Sarovich D.S."/>
            <person name="Price E.P."/>
        </authorList>
    </citation>
    <scope>NUCLEOTIDE SEQUENCE [LARGE SCALE GENOMIC DNA]</scope>
    <source>
        <strain evidence="1 2">SCHI0011.S.12</strain>
    </source>
</reference>
<keyword evidence="2" id="KW-1185">Reference proteome</keyword>
<name>A0ABS6YEU5_9BACT</name>
<evidence type="ECO:0000313" key="2">
    <source>
        <dbReference type="Proteomes" id="UP000788426"/>
    </source>
</evidence>
<sequence>MVKKIILSLLLILSSHLSIYSQMLFSENLTMDIDSTKTIQGSLLPVLDFKTEKEDILTFKNTANLNILIKRQHVINLINKLEISTYGKKVMVSGGYVHTEYRYLVNRAFEIYPYAESQWADSRGMKFKVSVGLQSRHRLVNKEKFLMFATAGLFYEFEKWEDPTPNASPLYAYSRSIKTHLSISFKHHLDEHWDLTTTAIHQAKPDKNFNKPRIGGAVDLKYNITPKVGINVAYRFIYDTAPIVPVRKMYSAVEAGLSLSF</sequence>
<gene>
    <name evidence="1" type="ORF">KZO38_10145</name>
</gene>
<comment type="caution">
    <text evidence="1">The sequence shown here is derived from an EMBL/GenBank/DDBJ whole genome shotgun (WGS) entry which is preliminary data.</text>
</comment>
<dbReference type="RefSeq" id="WP_219482350.1">
    <property type="nucleotide sequence ID" value="NZ_JAHXCT010000008.1"/>
</dbReference>
<organism evidence="1 2">
    <name type="scientific">Hoylesella nanceiensis</name>
    <dbReference type="NCBI Taxonomy" id="425941"/>
    <lineage>
        <taxon>Bacteria</taxon>
        <taxon>Pseudomonadati</taxon>
        <taxon>Bacteroidota</taxon>
        <taxon>Bacteroidia</taxon>
        <taxon>Bacteroidales</taxon>
        <taxon>Prevotellaceae</taxon>
        <taxon>Hoylesella</taxon>
    </lineage>
</organism>
<evidence type="ECO:0000313" key="1">
    <source>
        <dbReference type="EMBL" id="MBW4770111.1"/>
    </source>
</evidence>